<gene>
    <name evidence="10" type="ORF">EXU32_11355</name>
</gene>
<feature type="transmembrane region" description="Helical" evidence="8">
    <location>
        <begin position="21"/>
        <end position="42"/>
    </location>
</feature>
<evidence type="ECO:0000256" key="6">
    <source>
        <dbReference type="PROSITE-ProRule" id="PRU01373"/>
    </source>
</evidence>
<evidence type="ECO:0000256" key="8">
    <source>
        <dbReference type="SAM" id="Phobius"/>
    </source>
</evidence>
<dbReference type="EMBL" id="CP036164">
    <property type="protein sequence ID" value="QBF46790.1"/>
    <property type="molecule type" value="Genomic_DNA"/>
</dbReference>
<dbReference type="Gene3D" id="2.40.440.10">
    <property type="entry name" value="L,D-transpeptidase catalytic domain-like"/>
    <property type="match status" value="1"/>
</dbReference>
<evidence type="ECO:0000256" key="2">
    <source>
        <dbReference type="ARBA" id="ARBA00022679"/>
    </source>
</evidence>
<dbReference type="KEGG" id="jli:EXU32_11355"/>
<dbReference type="Pfam" id="PF03734">
    <property type="entry name" value="YkuD"/>
    <property type="match status" value="1"/>
</dbReference>
<feature type="active site" description="Nucleophile" evidence="6">
    <location>
        <position position="307"/>
    </location>
</feature>
<dbReference type="GO" id="GO:0071972">
    <property type="term" value="F:peptidoglycan L,D-transpeptidase activity"/>
    <property type="evidence" value="ECO:0007669"/>
    <property type="project" value="TreeGrafter"/>
</dbReference>
<dbReference type="SUPFAM" id="SSF141523">
    <property type="entry name" value="L,D-transpeptidase catalytic domain-like"/>
    <property type="match status" value="1"/>
</dbReference>
<keyword evidence="5 6" id="KW-0961">Cell wall biogenesis/degradation</keyword>
<dbReference type="Gene3D" id="1.10.101.10">
    <property type="entry name" value="PGBD-like superfamily/PGBD"/>
    <property type="match status" value="2"/>
</dbReference>
<keyword evidence="2" id="KW-0808">Transferase</keyword>
<evidence type="ECO:0000313" key="10">
    <source>
        <dbReference type="EMBL" id="QBF46790.1"/>
    </source>
</evidence>
<proteinExistence type="predicted"/>
<dbReference type="InterPro" id="IPR002477">
    <property type="entry name" value="Peptidoglycan-bd-like"/>
</dbReference>
<feature type="region of interest" description="Disordered" evidence="7">
    <location>
        <begin position="116"/>
        <end position="143"/>
    </location>
</feature>
<dbReference type="GO" id="GO:0071555">
    <property type="term" value="P:cell wall organization"/>
    <property type="evidence" value="ECO:0007669"/>
    <property type="project" value="UniProtKB-UniRule"/>
</dbReference>
<dbReference type="GO" id="GO:0005576">
    <property type="term" value="C:extracellular region"/>
    <property type="evidence" value="ECO:0007669"/>
    <property type="project" value="TreeGrafter"/>
</dbReference>
<evidence type="ECO:0000256" key="3">
    <source>
        <dbReference type="ARBA" id="ARBA00022960"/>
    </source>
</evidence>
<keyword evidence="3 6" id="KW-0133">Cell shape</keyword>
<dbReference type="InterPro" id="IPR036366">
    <property type="entry name" value="PGBDSf"/>
</dbReference>
<dbReference type="PROSITE" id="PS52029">
    <property type="entry name" value="LD_TPASE"/>
    <property type="match status" value="1"/>
</dbReference>
<dbReference type="InterPro" id="IPR005490">
    <property type="entry name" value="LD_TPept_cat_dom"/>
</dbReference>
<name>A0A4P6MYE7_9MICO</name>
<dbReference type="GO" id="GO:0008360">
    <property type="term" value="P:regulation of cell shape"/>
    <property type="evidence" value="ECO:0007669"/>
    <property type="project" value="UniProtKB-UniRule"/>
</dbReference>
<comment type="pathway">
    <text evidence="1 6">Cell wall biogenesis; peptidoglycan biosynthesis.</text>
</comment>
<dbReference type="RefSeq" id="WP_130630008.1">
    <property type="nucleotide sequence ID" value="NZ_CP036164.1"/>
</dbReference>
<dbReference type="Pfam" id="PF01471">
    <property type="entry name" value="PG_binding_1"/>
    <property type="match status" value="2"/>
</dbReference>
<evidence type="ECO:0000313" key="11">
    <source>
        <dbReference type="Proteomes" id="UP000290408"/>
    </source>
</evidence>
<dbReference type="PROSITE" id="PS51318">
    <property type="entry name" value="TAT"/>
    <property type="match status" value="1"/>
</dbReference>
<dbReference type="InterPro" id="IPR038063">
    <property type="entry name" value="Transpep_catalytic_dom"/>
</dbReference>
<organism evidence="10 11">
    <name type="scientific">Janibacter limosus</name>
    <dbReference type="NCBI Taxonomy" id="53458"/>
    <lineage>
        <taxon>Bacteria</taxon>
        <taxon>Bacillati</taxon>
        <taxon>Actinomycetota</taxon>
        <taxon>Actinomycetes</taxon>
        <taxon>Micrococcales</taxon>
        <taxon>Intrasporangiaceae</taxon>
        <taxon>Janibacter</taxon>
    </lineage>
</organism>
<reference evidence="10 11" key="1">
    <citation type="submission" date="2019-02" db="EMBL/GenBank/DDBJ databases">
        <title>Genomic data mining of an Antarctic deep-sea actinobacterium, Janibacterlimosus P3-3-X1.</title>
        <authorList>
            <person name="Liao L."/>
            <person name="Chen B."/>
        </authorList>
    </citation>
    <scope>NUCLEOTIDE SEQUENCE [LARGE SCALE GENOMIC DNA]</scope>
    <source>
        <strain evidence="10 11">P3-3-X1</strain>
    </source>
</reference>
<accession>A0A4P6MYE7</accession>
<dbReference type="PANTHER" id="PTHR30582:SF2">
    <property type="entry name" value="L,D-TRANSPEPTIDASE YCIB-RELATED"/>
    <property type="match status" value="1"/>
</dbReference>
<dbReference type="InterPro" id="IPR036365">
    <property type="entry name" value="PGBD-like_sf"/>
</dbReference>
<keyword evidence="4 6" id="KW-0573">Peptidoglycan synthesis</keyword>
<evidence type="ECO:0000256" key="5">
    <source>
        <dbReference type="ARBA" id="ARBA00023316"/>
    </source>
</evidence>
<dbReference type="UniPathway" id="UPA00219"/>
<sequence>MSTYEARHAMLDVAASPHRRLLMRGGLAAASVTAVTGAGFFVPAAAATHPLLKLGSRGTAVRELQTKLTKGGYRPGGIDGIFGSGTRSAVIKVQGDHGLVKDGICGSRTWAVVDRLGAGSTTPPPTPTDPPPSGSRPMLKPGSRGAAVKALQIKLRANGYWHSGSDGEYGDTTMQAVMAVQKTYGLTRDGVCGPATWAKIDRLTRPRSRTTSGNAVEIDLTRQVLRVVLNGRTAWVFNTSTGSGQRYYQGGRWHTATTPTGRYRFFRRVNGSDLGPLGRLWRPIYFNGGIAVHGYPSVPAYPASHGCCRVSNAAMNAIWANNWMPNNRLVWVY</sequence>
<feature type="compositionally biased region" description="Pro residues" evidence="7">
    <location>
        <begin position="122"/>
        <end position="134"/>
    </location>
</feature>
<dbReference type="GO" id="GO:0016740">
    <property type="term" value="F:transferase activity"/>
    <property type="evidence" value="ECO:0007669"/>
    <property type="project" value="UniProtKB-KW"/>
</dbReference>
<dbReference type="SUPFAM" id="SSF47090">
    <property type="entry name" value="PGBD-like"/>
    <property type="match status" value="2"/>
</dbReference>
<evidence type="ECO:0000256" key="4">
    <source>
        <dbReference type="ARBA" id="ARBA00022984"/>
    </source>
</evidence>
<protein>
    <recommendedName>
        <fullName evidence="9">L,D-TPase catalytic domain-containing protein</fullName>
    </recommendedName>
</protein>
<dbReference type="GO" id="GO:0018104">
    <property type="term" value="P:peptidoglycan-protein cross-linking"/>
    <property type="evidence" value="ECO:0007669"/>
    <property type="project" value="TreeGrafter"/>
</dbReference>
<keyword evidence="8" id="KW-0812">Transmembrane</keyword>
<keyword evidence="8" id="KW-1133">Transmembrane helix</keyword>
<keyword evidence="11" id="KW-1185">Reference proteome</keyword>
<dbReference type="OrthoDB" id="9810670at2"/>
<feature type="active site" description="Proton donor/acceptor" evidence="6">
    <location>
        <position position="293"/>
    </location>
</feature>
<dbReference type="PANTHER" id="PTHR30582">
    <property type="entry name" value="L,D-TRANSPEPTIDASE"/>
    <property type="match status" value="1"/>
</dbReference>
<dbReference type="InterPro" id="IPR050979">
    <property type="entry name" value="LD-transpeptidase"/>
</dbReference>
<feature type="domain" description="L,D-TPase catalytic" evidence="9">
    <location>
        <begin position="214"/>
        <end position="333"/>
    </location>
</feature>
<dbReference type="CDD" id="cd16913">
    <property type="entry name" value="YkuD_like"/>
    <property type="match status" value="1"/>
</dbReference>
<evidence type="ECO:0000256" key="7">
    <source>
        <dbReference type="SAM" id="MobiDB-lite"/>
    </source>
</evidence>
<evidence type="ECO:0000259" key="9">
    <source>
        <dbReference type="PROSITE" id="PS52029"/>
    </source>
</evidence>
<dbReference type="AlphaFoldDB" id="A0A4P6MYE7"/>
<keyword evidence="8" id="KW-0472">Membrane</keyword>
<dbReference type="InterPro" id="IPR006311">
    <property type="entry name" value="TAT_signal"/>
</dbReference>
<evidence type="ECO:0000256" key="1">
    <source>
        <dbReference type="ARBA" id="ARBA00004752"/>
    </source>
</evidence>
<dbReference type="Proteomes" id="UP000290408">
    <property type="component" value="Chromosome"/>
</dbReference>